<dbReference type="EMBL" id="BJYZ01000074">
    <property type="protein sequence ID" value="GEO43327.1"/>
    <property type="molecule type" value="Genomic_DNA"/>
</dbReference>
<feature type="region of interest" description="Disordered" evidence="2">
    <location>
        <begin position="1"/>
        <end position="39"/>
    </location>
</feature>
<gene>
    <name evidence="3" type="ORF">SAE02_74750</name>
</gene>
<comment type="caution">
    <text evidence="3">The sequence shown here is derived from an EMBL/GenBank/DDBJ whole genome shotgun (WGS) entry which is preliminary data.</text>
</comment>
<dbReference type="AlphaFoldDB" id="A0A512E3Q2"/>
<sequence length="354" mass="39730">MRGSPAQSGSKSGRIGGGGGGWASGWGGSGGGVKMPSKSRTAYCGKSAGKIAGGGMSAKSQRAVVKMSYHKMGMAAAHTRYLEREGAGLEQSTTYNHVGYLERDAGGLEHERGQALDLHTGKPIDAAAKVERWEREHDAYHWRGIIAGERTPEDMTAMIQEVTAKAEVHLGTRLDGFMVHHHGQGNPHTHIVFRGRHENGKALYIDPVYVQHGFRDSAQQYITREFGERSDREIAAGQERSWEIAQQREQGLERVREYTQEHGLDDKDRLRLKHTMLKGSVKEIEQTHRKLDALERVQEIEQELPQERRQELERKVLDGSARQVAAVERQVQQVEQRVERVRERSRDRGMDMGL</sequence>
<protein>
    <submittedName>
        <fullName evidence="3">Uncharacterized protein</fullName>
    </submittedName>
</protein>
<name>A0A512E3Q2_9PROT</name>
<proteinExistence type="predicted"/>
<evidence type="ECO:0000256" key="2">
    <source>
        <dbReference type="SAM" id="MobiDB-lite"/>
    </source>
</evidence>
<dbReference type="Proteomes" id="UP000321523">
    <property type="component" value="Unassembled WGS sequence"/>
</dbReference>
<accession>A0A512E3Q2</accession>
<feature type="compositionally biased region" description="Gly residues" evidence="2">
    <location>
        <begin position="14"/>
        <end position="33"/>
    </location>
</feature>
<feature type="coiled-coil region" evidence="1">
    <location>
        <begin position="277"/>
        <end position="344"/>
    </location>
</feature>
<evidence type="ECO:0000313" key="4">
    <source>
        <dbReference type="Proteomes" id="UP000321523"/>
    </source>
</evidence>
<keyword evidence="1" id="KW-0175">Coiled coil</keyword>
<reference evidence="3 4" key="1">
    <citation type="submission" date="2019-07" db="EMBL/GenBank/DDBJ databases">
        <title>Whole genome shotgun sequence of Skermanella aerolata NBRC 106429.</title>
        <authorList>
            <person name="Hosoyama A."/>
            <person name="Uohara A."/>
            <person name="Ohji S."/>
            <person name="Ichikawa N."/>
        </authorList>
    </citation>
    <scope>NUCLEOTIDE SEQUENCE [LARGE SCALE GENOMIC DNA]</scope>
    <source>
        <strain evidence="3 4">NBRC 106429</strain>
    </source>
</reference>
<evidence type="ECO:0000256" key="1">
    <source>
        <dbReference type="SAM" id="Coils"/>
    </source>
</evidence>
<keyword evidence="4" id="KW-1185">Reference proteome</keyword>
<evidence type="ECO:0000313" key="3">
    <source>
        <dbReference type="EMBL" id="GEO43327.1"/>
    </source>
</evidence>
<organism evidence="3 4">
    <name type="scientific">Skermanella aerolata</name>
    <dbReference type="NCBI Taxonomy" id="393310"/>
    <lineage>
        <taxon>Bacteria</taxon>
        <taxon>Pseudomonadati</taxon>
        <taxon>Pseudomonadota</taxon>
        <taxon>Alphaproteobacteria</taxon>
        <taxon>Rhodospirillales</taxon>
        <taxon>Azospirillaceae</taxon>
        <taxon>Skermanella</taxon>
    </lineage>
</organism>